<dbReference type="Gene3D" id="3.30.56.30">
    <property type="entry name" value="Signal recognition particle, SRP19-like subunit"/>
    <property type="match status" value="1"/>
</dbReference>
<dbReference type="GO" id="GO:0006617">
    <property type="term" value="P:SRP-dependent cotranslational protein targeting to membrane, signal sequence recognition"/>
    <property type="evidence" value="ECO:0007669"/>
    <property type="project" value="TreeGrafter"/>
</dbReference>
<sequence length="162" mass="17996">MAGLQTNKFGTLFSQSSKKRNCEPTEIEEAAALALLMLSQDNRSWHTGPTTRAAAELIEDVLNPASIAVTTTTRSSSPPRGHHHSAHCQSKRNMEGDIQNMKKWVVFYPIYINSKKTIAEGGRINISKACENPTYAEIYDCCSHLKLPCAIENKMLGNMQKK</sequence>
<dbReference type="GO" id="GO:0008312">
    <property type="term" value="F:7S RNA binding"/>
    <property type="evidence" value="ECO:0007669"/>
    <property type="project" value="InterPro"/>
</dbReference>
<evidence type="ECO:0000256" key="1">
    <source>
        <dbReference type="ARBA" id="ARBA00004496"/>
    </source>
</evidence>
<evidence type="ECO:0008006" key="8">
    <source>
        <dbReference type="Google" id="ProtNLM"/>
    </source>
</evidence>
<dbReference type="PANTHER" id="PTHR17453">
    <property type="entry name" value="SIGNAL RECOGNITION PARTICLE 19 KD PROTEIN"/>
    <property type="match status" value="1"/>
</dbReference>
<dbReference type="InterPro" id="IPR002778">
    <property type="entry name" value="Signal_recog_particle_SRP19"/>
</dbReference>
<evidence type="ECO:0000256" key="3">
    <source>
        <dbReference type="ARBA" id="ARBA00023135"/>
    </source>
</evidence>
<evidence type="ECO:0000256" key="4">
    <source>
        <dbReference type="ARBA" id="ARBA00023274"/>
    </source>
</evidence>
<dbReference type="InterPro" id="IPR036521">
    <property type="entry name" value="SRP19-like_sf"/>
</dbReference>
<dbReference type="Pfam" id="PF01922">
    <property type="entry name" value="SRP19"/>
    <property type="match status" value="1"/>
</dbReference>
<dbReference type="Proteomes" id="UP000834106">
    <property type="component" value="Chromosome 6"/>
</dbReference>
<dbReference type="SUPFAM" id="SSF69695">
    <property type="entry name" value="SRP19"/>
    <property type="match status" value="1"/>
</dbReference>
<dbReference type="AlphaFoldDB" id="A0AAD1Z4I2"/>
<feature type="region of interest" description="Disordered" evidence="5">
    <location>
        <begin position="71"/>
        <end position="90"/>
    </location>
</feature>
<dbReference type="PANTHER" id="PTHR17453:SF0">
    <property type="entry name" value="SIGNAL RECOGNITION PARTICLE 19 KDA PROTEIN"/>
    <property type="match status" value="1"/>
</dbReference>
<dbReference type="EMBL" id="OU503041">
    <property type="protein sequence ID" value="CAI9763037.1"/>
    <property type="molecule type" value="Genomic_DNA"/>
</dbReference>
<keyword evidence="7" id="KW-1185">Reference proteome</keyword>
<comment type="subcellular location">
    <subcellularLocation>
        <location evidence="1">Cytoplasm</location>
    </subcellularLocation>
</comment>
<dbReference type="GO" id="GO:0005786">
    <property type="term" value="C:signal recognition particle, endoplasmic reticulum targeting"/>
    <property type="evidence" value="ECO:0007669"/>
    <property type="project" value="UniProtKB-KW"/>
</dbReference>
<keyword evidence="3" id="KW-0733">Signal recognition particle</keyword>
<evidence type="ECO:0000313" key="7">
    <source>
        <dbReference type="Proteomes" id="UP000834106"/>
    </source>
</evidence>
<reference evidence="6" key="1">
    <citation type="submission" date="2023-05" db="EMBL/GenBank/DDBJ databases">
        <authorList>
            <person name="Huff M."/>
        </authorList>
    </citation>
    <scope>NUCLEOTIDE SEQUENCE</scope>
</reference>
<gene>
    <name evidence="6" type="ORF">FPE_LOCUS10467</name>
</gene>
<keyword evidence="4" id="KW-0687">Ribonucleoprotein</keyword>
<feature type="compositionally biased region" description="Basic residues" evidence="5">
    <location>
        <begin position="80"/>
        <end position="90"/>
    </location>
</feature>
<proteinExistence type="predicted"/>
<accession>A0AAD1Z4I2</accession>
<organism evidence="6 7">
    <name type="scientific">Fraxinus pennsylvanica</name>
    <dbReference type="NCBI Taxonomy" id="56036"/>
    <lineage>
        <taxon>Eukaryota</taxon>
        <taxon>Viridiplantae</taxon>
        <taxon>Streptophyta</taxon>
        <taxon>Embryophyta</taxon>
        <taxon>Tracheophyta</taxon>
        <taxon>Spermatophyta</taxon>
        <taxon>Magnoliopsida</taxon>
        <taxon>eudicotyledons</taxon>
        <taxon>Gunneridae</taxon>
        <taxon>Pentapetalae</taxon>
        <taxon>asterids</taxon>
        <taxon>lamiids</taxon>
        <taxon>Lamiales</taxon>
        <taxon>Oleaceae</taxon>
        <taxon>Oleeae</taxon>
        <taxon>Fraxinus</taxon>
    </lineage>
</organism>
<name>A0AAD1Z4I2_9LAMI</name>
<evidence type="ECO:0000313" key="6">
    <source>
        <dbReference type="EMBL" id="CAI9763037.1"/>
    </source>
</evidence>
<keyword evidence="2" id="KW-0963">Cytoplasm</keyword>
<evidence type="ECO:0000256" key="5">
    <source>
        <dbReference type="SAM" id="MobiDB-lite"/>
    </source>
</evidence>
<protein>
    <recommendedName>
        <fullName evidence="8">Signal recognition particle 19 kDa protein</fullName>
    </recommendedName>
</protein>
<evidence type="ECO:0000256" key="2">
    <source>
        <dbReference type="ARBA" id="ARBA00022490"/>
    </source>
</evidence>